<dbReference type="EMBL" id="JBHFNQ010000003">
    <property type="protein sequence ID" value="MFB2875269.1"/>
    <property type="molecule type" value="Genomic_DNA"/>
</dbReference>
<gene>
    <name evidence="1" type="ORF">ACE1CC_00090</name>
</gene>
<sequence>MFTRIGSSEEVFAAESLEMILCGNQLEDQAIGTLAHIVESKV</sequence>
<comment type="caution">
    <text evidence="1">The sequence shown here is derived from an EMBL/GenBank/DDBJ whole genome shotgun (WGS) entry which is preliminary data.</text>
</comment>
<organism evidence="1 2">
    <name type="scientific">Floridaenema aerugineum BLCC-F46</name>
    <dbReference type="NCBI Taxonomy" id="3153654"/>
    <lineage>
        <taxon>Bacteria</taxon>
        <taxon>Bacillati</taxon>
        <taxon>Cyanobacteriota</taxon>
        <taxon>Cyanophyceae</taxon>
        <taxon>Oscillatoriophycideae</taxon>
        <taxon>Aerosakkonematales</taxon>
        <taxon>Aerosakkonemataceae</taxon>
        <taxon>Floridanema</taxon>
        <taxon>Floridanema aerugineum</taxon>
    </lineage>
</organism>
<dbReference type="RefSeq" id="WP_413268437.1">
    <property type="nucleotide sequence ID" value="NZ_JBHFNQ010000003.1"/>
</dbReference>
<proteinExistence type="predicted"/>
<name>A0ABV4WXL5_9CYAN</name>
<dbReference type="Proteomes" id="UP001576774">
    <property type="component" value="Unassembled WGS sequence"/>
</dbReference>
<protein>
    <submittedName>
        <fullName evidence="1">Uncharacterized protein</fullName>
    </submittedName>
</protein>
<accession>A0ABV4WXL5</accession>
<evidence type="ECO:0000313" key="1">
    <source>
        <dbReference type="EMBL" id="MFB2875269.1"/>
    </source>
</evidence>
<evidence type="ECO:0000313" key="2">
    <source>
        <dbReference type="Proteomes" id="UP001576774"/>
    </source>
</evidence>
<reference evidence="1 2" key="1">
    <citation type="submission" date="2024-09" db="EMBL/GenBank/DDBJ databases">
        <title>Floridaenema gen nov. (Aerosakkonemataceae, Aerosakkonematales ord. nov., Cyanobacteria) from benthic tropical and subtropical fresh waters, with the description of four new species.</title>
        <authorList>
            <person name="Moretto J.A."/>
            <person name="Berthold D.E."/>
            <person name="Lefler F.W."/>
            <person name="Huang I.-S."/>
            <person name="Laughinghouse H. IV."/>
        </authorList>
    </citation>
    <scope>NUCLEOTIDE SEQUENCE [LARGE SCALE GENOMIC DNA]</scope>
    <source>
        <strain evidence="1 2">BLCC-F46</strain>
    </source>
</reference>
<keyword evidence="2" id="KW-1185">Reference proteome</keyword>